<evidence type="ECO:0000259" key="2">
    <source>
        <dbReference type="Pfam" id="PF02627"/>
    </source>
</evidence>
<name>A0A845SBC2_9GAMM</name>
<dbReference type="GO" id="GO:0051920">
    <property type="term" value="F:peroxiredoxin activity"/>
    <property type="evidence" value="ECO:0007669"/>
    <property type="project" value="InterPro"/>
</dbReference>
<dbReference type="InterPro" id="IPR052512">
    <property type="entry name" value="4CMD/NDH-1_regulator"/>
</dbReference>
<dbReference type="InterPro" id="IPR029032">
    <property type="entry name" value="AhpD-like"/>
</dbReference>
<sequence>MKLLSTLIPTLMVSLSAQVTAQDVVPDTPAAREARETAPQLFAYTQSVLFGDLWKRTELTPRDRSLVTLSSLLANGQAAQMTSHINLALDNGVKPSEIIGLITHLAFYTGWPNAMSAVGIAKSVFKQRGITPDKTRPESSELLPVDKAAEAERAAAVKENVAPIAPELARYTDDVLFADLWRQPDLAPRDRSLITAAALIARGQLDQLSFHLNKARESGLTKTQAAEVATQLAFYAGWPRAMSALPIIKAVYAQPDK</sequence>
<feature type="signal peptide" evidence="1">
    <location>
        <begin position="1"/>
        <end position="21"/>
    </location>
</feature>
<dbReference type="AlphaFoldDB" id="A0A845SBC2"/>
<reference evidence="3 4" key="1">
    <citation type="submission" date="2019-12" db="EMBL/GenBank/DDBJ databases">
        <authorList>
            <person name="Lee S.D."/>
        </authorList>
    </citation>
    <scope>NUCLEOTIDE SEQUENCE [LARGE SCALE GENOMIC DNA]</scope>
    <source>
        <strain evidence="3 4">SAP-6</strain>
    </source>
</reference>
<dbReference type="PANTHER" id="PTHR33570">
    <property type="entry name" value="4-CARBOXYMUCONOLACTONE DECARBOXYLASE FAMILY PROTEIN"/>
    <property type="match status" value="1"/>
</dbReference>
<dbReference type="InterPro" id="IPR003779">
    <property type="entry name" value="CMD-like"/>
</dbReference>
<dbReference type="SUPFAM" id="SSF69118">
    <property type="entry name" value="AhpD-like"/>
    <property type="match status" value="1"/>
</dbReference>
<feature type="chain" id="PRO_5032713214" evidence="1">
    <location>
        <begin position="22"/>
        <end position="257"/>
    </location>
</feature>
<evidence type="ECO:0000313" key="3">
    <source>
        <dbReference type="EMBL" id="NDL62040.1"/>
    </source>
</evidence>
<keyword evidence="1" id="KW-0732">Signal</keyword>
<feature type="domain" description="Carboxymuconolactone decarboxylase-like" evidence="2">
    <location>
        <begin position="166"/>
        <end position="249"/>
    </location>
</feature>
<comment type="caution">
    <text evidence="3">The sequence shown here is derived from an EMBL/GenBank/DDBJ whole genome shotgun (WGS) entry which is preliminary data.</text>
</comment>
<protein>
    <submittedName>
        <fullName evidence="3">4-carboxymuconolactone decarboxylase</fullName>
    </submittedName>
</protein>
<evidence type="ECO:0000256" key="1">
    <source>
        <dbReference type="SAM" id="SignalP"/>
    </source>
</evidence>
<proteinExistence type="predicted"/>
<dbReference type="RefSeq" id="WP_162364734.1">
    <property type="nucleotide sequence ID" value="NZ_WUBS01000003.1"/>
</dbReference>
<accession>A0A845SBC2</accession>
<feature type="domain" description="Carboxymuconolactone decarboxylase-like" evidence="2">
    <location>
        <begin position="39"/>
        <end position="122"/>
    </location>
</feature>
<dbReference type="Proteomes" id="UP000461443">
    <property type="component" value="Unassembled WGS sequence"/>
</dbReference>
<dbReference type="Gene3D" id="1.20.1290.10">
    <property type="entry name" value="AhpD-like"/>
    <property type="match status" value="1"/>
</dbReference>
<dbReference type="Pfam" id="PF02627">
    <property type="entry name" value="CMD"/>
    <property type="match status" value="2"/>
</dbReference>
<organism evidence="3 4">
    <name type="scientific">Acerihabitans arboris</name>
    <dbReference type="NCBI Taxonomy" id="2691583"/>
    <lineage>
        <taxon>Bacteria</taxon>
        <taxon>Pseudomonadati</taxon>
        <taxon>Pseudomonadota</taxon>
        <taxon>Gammaproteobacteria</taxon>
        <taxon>Enterobacterales</taxon>
        <taxon>Pectobacteriaceae</taxon>
        <taxon>Acerihabitans</taxon>
    </lineage>
</organism>
<gene>
    <name evidence="3" type="ORF">GRH90_04600</name>
</gene>
<dbReference type="PANTHER" id="PTHR33570:SF9">
    <property type="entry name" value="BLL4600 PROTEIN"/>
    <property type="match status" value="1"/>
</dbReference>
<dbReference type="EMBL" id="WUBS01000003">
    <property type="protein sequence ID" value="NDL62040.1"/>
    <property type="molecule type" value="Genomic_DNA"/>
</dbReference>
<reference evidence="3 4" key="2">
    <citation type="submission" date="2020-02" db="EMBL/GenBank/DDBJ databases">
        <title>The new genus of Enterobacteriales.</title>
        <authorList>
            <person name="Kim I.S."/>
        </authorList>
    </citation>
    <scope>NUCLEOTIDE SEQUENCE [LARGE SCALE GENOMIC DNA]</scope>
    <source>
        <strain evidence="3 4">SAP-6</strain>
    </source>
</reference>
<keyword evidence="4" id="KW-1185">Reference proteome</keyword>
<evidence type="ECO:0000313" key="4">
    <source>
        <dbReference type="Proteomes" id="UP000461443"/>
    </source>
</evidence>